<accession>A0A949X5J3</accession>
<dbReference type="RefSeq" id="WP_218322784.1">
    <property type="nucleotide sequence ID" value="NZ_JAEEGC010000135.1"/>
</dbReference>
<gene>
    <name evidence="2" type="ORF">I6U48_22810</name>
</gene>
<protein>
    <submittedName>
        <fullName evidence="2">C-GCAxxG-C-C family protein</fullName>
    </submittedName>
</protein>
<keyword evidence="1" id="KW-0812">Transmembrane</keyword>
<name>A0A949X5J3_9CLOT</name>
<dbReference type="NCBIfam" id="TIGR01909">
    <property type="entry name" value="C_GCAxxG_C_C"/>
    <property type="match status" value="1"/>
</dbReference>
<reference evidence="2" key="1">
    <citation type="submission" date="2020-12" db="EMBL/GenBank/DDBJ databases">
        <title>Clostridium thailandense sp. nov., a novel acetogenic bacterium isolated from peat land soil in Thailand.</title>
        <authorList>
            <person name="Chaikitkaew S."/>
            <person name="Birkeland N.K."/>
        </authorList>
    </citation>
    <scope>NUCLEOTIDE SEQUENCE</scope>
    <source>
        <strain evidence="2">PL3</strain>
    </source>
</reference>
<proteinExistence type="predicted"/>
<dbReference type="AlphaFoldDB" id="A0A949X5J3"/>
<keyword evidence="1" id="KW-1133">Transmembrane helix</keyword>
<sequence>MLLEKVKKYYDEEYNLSCSETMIYAANEEYNLELDKNTLKSMAAFGGGMAIESVCGAVSGSLAVLGILFVKEKAHESDRIKELSKEFFEKFEKKLETNNCKELKEKFRTEKSKCSVIVDTAAEILDEIVTREKSK</sequence>
<dbReference type="InterPro" id="IPR010181">
    <property type="entry name" value="CGCAxxGCC_motif"/>
</dbReference>
<keyword evidence="3" id="KW-1185">Reference proteome</keyword>
<comment type="caution">
    <text evidence="2">The sequence shown here is derived from an EMBL/GenBank/DDBJ whole genome shotgun (WGS) entry which is preliminary data.</text>
</comment>
<feature type="transmembrane region" description="Helical" evidence="1">
    <location>
        <begin position="42"/>
        <end position="70"/>
    </location>
</feature>
<keyword evidence="1" id="KW-0472">Membrane</keyword>
<evidence type="ECO:0000313" key="3">
    <source>
        <dbReference type="Proteomes" id="UP000694308"/>
    </source>
</evidence>
<dbReference type="EMBL" id="JAEEGC010000135">
    <property type="protein sequence ID" value="MBV7275733.1"/>
    <property type="molecule type" value="Genomic_DNA"/>
</dbReference>
<dbReference type="Proteomes" id="UP000694308">
    <property type="component" value="Unassembled WGS sequence"/>
</dbReference>
<evidence type="ECO:0000313" key="2">
    <source>
        <dbReference type="EMBL" id="MBV7275733.1"/>
    </source>
</evidence>
<organism evidence="2 3">
    <name type="scientific">Clostridium thailandense</name>
    <dbReference type="NCBI Taxonomy" id="2794346"/>
    <lineage>
        <taxon>Bacteria</taxon>
        <taxon>Bacillati</taxon>
        <taxon>Bacillota</taxon>
        <taxon>Clostridia</taxon>
        <taxon>Eubacteriales</taxon>
        <taxon>Clostridiaceae</taxon>
        <taxon>Clostridium</taxon>
    </lineage>
</organism>
<dbReference type="Pfam" id="PF09719">
    <property type="entry name" value="C_GCAxxG_C_C"/>
    <property type="match status" value="1"/>
</dbReference>
<evidence type="ECO:0000256" key="1">
    <source>
        <dbReference type="SAM" id="Phobius"/>
    </source>
</evidence>